<proteinExistence type="inferred from homology"/>
<comment type="similarity">
    <text evidence="1">Belongs to the gamma-glutamylcyclotransferase family. ChaC subfamily.</text>
</comment>
<reference evidence="5 6" key="1">
    <citation type="journal article" date="2017" name="Gigascience">
        <title>Genome sequence of the small brown planthopper, Laodelphax striatellus.</title>
        <authorList>
            <person name="Zhu J."/>
            <person name="Jiang F."/>
            <person name="Wang X."/>
            <person name="Yang P."/>
            <person name="Bao Y."/>
            <person name="Zhao W."/>
            <person name="Wang W."/>
            <person name="Lu H."/>
            <person name="Wang Q."/>
            <person name="Cui N."/>
            <person name="Li J."/>
            <person name="Chen X."/>
            <person name="Luo L."/>
            <person name="Yu J."/>
            <person name="Kang L."/>
            <person name="Cui F."/>
        </authorList>
    </citation>
    <scope>NUCLEOTIDE SEQUENCE [LARGE SCALE GENOMIC DNA]</scope>
    <source>
        <strain evidence="5">Lst14</strain>
    </source>
</reference>
<keyword evidence="6" id="KW-1185">Reference proteome</keyword>
<sequence>MENTSLWVFGYGSLCWNPGFEFDQTLTGHVKGYSRKFWQGNTTHRGVEGKPGRVATIIEDSRDVVWGRAFRLVGEAALRYLEKRECLLGGYKTIIGNFHPRHNVPGLTSFPVLIYVATPDNHLWLGDASIADIANQIVDCRGASGHNVEYLLKLARFMREHIPEADDKHLFTLEFLILSKIKEQNLSLNYLMGETPLHDRPPIEKQDRPYDLDNLIQFTTLVEHTKMLHV</sequence>
<dbReference type="EC" id="4.3.2.7" evidence="2"/>
<evidence type="ECO:0000256" key="3">
    <source>
        <dbReference type="ARBA" id="ARBA00023239"/>
    </source>
</evidence>
<dbReference type="PANTHER" id="PTHR12192">
    <property type="entry name" value="CATION TRANSPORT PROTEIN CHAC-RELATED"/>
    <property type="match status" value="1"/>
</dbReference>
<dbReference type="InParanoid" id="A0A482WU87"/>
<dbReference type="GO" id="GO:0005737">
    <property type="term" value="C:cytoplasm"/>
    <property type="evidence" value="ECO:0007669"/>
    <property type="project" value="TreeGrafter"/>
</dbReference>
<dbReference type="InterPro" id="IPR013024">
    <property type="entry name" value="GGCT-like"/>
</dbReference>
<evidence type="ECO:0000313" key="5">
    <source>
        <dbReference type="EMBL" id="RZF37175.1"/>
    </source>
</evidence>
<dbReference type="CDD" id="cd06661">
    <property type="entry name" value="GGCT_like"/>
    <property type="match status" value="1"/>
</dbReference>
<dbReference type="Pfam" id="PF04752">
    <property type="entry name" value="ChaC"/>
    <property type="match status" value="1"/>
</dbReference>
<dbReference type="STRING" id="195883.A0A482WU87"/>
<evidence type="ECO:0000256" key="2">
    <source>
        <dbReference type="ARBA" id="ARBA00012344"/>
    </source>
</evidence>
<dbReference type="Gene3D" id="3.10.490.10">
    <property type="entry name" value="Gamma-glutamyl cyclotransferase-like"/>
    <property type="match status" value="1"/>
</dbReference>
<evidence type="ECO:0000313" key="6">
    <source>
        <dbReference type="Proteomes" id="UP000291343"/>
    </source>
</evidence>
<evidence type="ECO:0000256" key="4">
    <source>
        <dbReference type="ARBA" id="ARBA00048073"/>
    </source>
</evidence>
<name>A0A482WU87_LAOST</name>
<comment type="caution">
    <text evidence="5">The sequence shown here is derived from an EMBL/GenBank/DDBJ whole genome shotgun (WGS) entry which is preliminary data.</text>
</comment>
<dbReference type="SMR" id="A0A482WU87"/>
<gene>
    <name evidence="5" type="ORF">LSTR_LSTR009700</name>
</gene>
<comment type="catalytic activity">
    <reaction evidence="4">
        <text>glutathione = L-cysteinylglycine + 5-oxo-L-proline</text>
        <dbReference type="Rhea" id="RHEA:47724"/>
        <dbReference type="ChEBI" id="CHEBI:57925"/>
        <dbReference type="ChEBI" id="CHEBI:58402"/>
        <dbReference type="ChEBI" id="CHEBI:61694"/>
        <dbReference type="EC" id="4.3.2.7"/>
    </reaction>
</comment>
<dbReference type="FunCoup" id="A0A482WU87">
    <property type="interactions" value="97"/>
</dbReference>
<dbReference type="OrthoDB" id="1933483at2759"/>
<protein>
    <recommendedName>
        <fullName evidence="2">glutathione-specific gamma-glutamylcyclotransferase</fullName>
        <ecNumber evidence="2">4.3.2.7</ecNumber>
    </recommendedName>
</protein>
<keyword evidence="3" id="KW-0456">Lyase</keyword>
<dbReference type="GO" id="GO:0006751">
    <property type="term" value="P:glutathione catabolic process"/>
    <property type="evidence" value="ECO:0007669"/>
    <property type="project" value="InterPro"/>
</dbReference>
<dbReference type="PANTHER" id="PTHR12192:SF26">
    <property type="entry name" value="GLUTATHIONE-SPECIFIC GAMMA-GLUTAMYLCYCLOTRANSFERASE 1"/>
    <property type="match status" value="1"/>
</dbReference>
<organism evidence="5 6">
    <name type="scientific">Laodelphax striatellus</name>
    <name type="common">Small brown planthopper</name>
    <name type="synonym">Delphax striatella</name>
    <dbReference type="NCBI Taxonomy" id="195883"/>
    <lineage>
        <taxon>Eukaryota</taxon>
        <taxon>Metazoa</taxon>
        <taxon>Ecdysozoa</taxon>
        <taxon>Arthropoda</taxon>
        <taxon>Hexapoda</taxon>
        <taxon>Insecta</taxon>
        <taxon>Pterygota</taxon>
        <taxon>Neoptera</taxon>
        <taxon>Paraneoptera</taxon>
        <taxon>Hemiptera</taxon>
        <taxon>Auchenorrhyncha</taxon>
        <taxon>Fulgoroidea</taxon>
        <taxon>Delphacidae</taxon>
        <taxon>Criomorphinae</taxon>
        <taxon>Laodelphax</taxon>
    </lineage>
</organism>
<dbReference type="GO" id="GO:0061928">
    <property type="term" value="F:glutathione specific gamma-glutamylcyclotransferase activity"/>
    <property type="evidence" value="ECO:0007669"/>
    <property type="project" value="UniProtKB-EC"/>
</dbReference>
<dbReference type="Proteomes" id="UP000291343">
    <property type="component" value="Unassembled WGS sequence"/>
</dbReference>
<dbReference type="EMBL" id="QKKF02025202">
    <property type="protein sequence ID" value="RZF37175.1"/>
    <property type="molecule type" value="Genomic_DNA"/>
</dbReference>
<accession>A0A482WU87</accession>
<evidence type="ECO:0000256" key="1">
    <source>
        <dbReference type="ARBA" id="ARBA00009662"/>
    </source>
</evidence>
<dbReference type="InterPro" id="IPR036568">
    <property type="entry name" value="GGCT-like_sf"/>
</dbReference>
<dbReference type="SUPFAM" id="SSF110857">
    <property type="entry name" value="Gamma-glutamyl cyclotransferase-like"/>
    <property type="match status" value="1"/>
</dbReference>
<dbReference type="AlphaFoldDB" id="A0A482WU87"/>
<dbReference type="InterPro" id="IPR006840">
    <property type="entry name" value="ChaC"/>
</dbReference>